<dbReference type="EMBL" id="LNTY01000004">
    <property type="protein sequence ID" value="KXF83551.1"/>
    <property type="molecule type" value="Genomic_DNA"/>
</dbReference>
<comment type="function">
    <text evidence="2">Catalyzes the hydrolysis of 5-hydroxyisourate (HIU) to 2-oxo-4-hydroxy-4-carboxy-5-ureidoimidazoline (OHCU).</text>
</comment>
<dbReference type="PANTHER" id="PTHR10395:SF7">
    <property type="entry name" value="5-HYDROXYISOURATE HYDROLASE"/>
    <property type="match status" value="1"/>
</dbReference>
<dbReference type="PANTHER" id="PTHR10395">
    <property type="entry name" value="URICASE AND TRANSTHYRETIN-RELATED"/>
    <property type="match status" value="1"/>
</dbReference>
<dbReference type="EC" id="3.5.2.17" evidence="7"/>
<dbReference type="SUPFAM" id="SSF49472">
    <property type="entry name" value="Transthyretin (synonym: prealbumin)"/>
    <property type="match status" value="1"/>
</dbReference>
<evidence type="ECO:0000256" key="4">
    <source>
        <dbReference type="ARBA" id="ARBA00011881"/>
    </source>
</evidence>
<accession>A0A135IDK8</accession>
<dbReference type="RefSeq" id="WP_067409888.1">
    <property type="nucleotide sequence ID" value="NZ_LNTY01000004.1"/>
</dbReference>
<sequence>MGKLTTLILDTCRGKPAIGIKISLYRIDENGLVPLLTTVTNEQGETDEPLLDSSALTSGQYQLVLETASYFRSVNVPLDPIPFFNEIVVRFGISDHNQDVHLPLFISPYSYSIFRGN</sequence>
<comment type="subunit">
    <text evidence="4 7">Homotetramer.</text>
</comment>
<dbReference type="STRING" id="294935.ATN88_16980"/>
<evidence type="ECO:0000256" key="7">
    <source>
        <dbReference type="RuleBase" id="RU361270"/>
    </source>
</evidence>
<evidence type="ECO:0000256" key="3">
    <source>
        <dbReference type="ARBA" id="ARBA00009850"/>
    </source>
</evidence>
<dbReference type="InterPro" id="IPR023416">
    <property type="entry name" value="Transthyretin/HIU_hydrolase_d"/>
</dbReference>
<evidence type="ECO:0000256" key="6">
    <source>
        <dbReference type="ARBA" id="ARBA00022801"/>
    </source>
</evidence>
<protein>
    <recommendedName>
        <fullName evidence="7">5-hydroxyisourate hydrolase</fullName>
        <shortName evidence="7">HIU hydrolase</shortName>
        <shortName evidence="7">HIUHase</shortName>
        <ecNumber evidence="7">3.5.2.17</ecNumber>
    </recommendedName>
</protein>
<evidence type="ECO:0000256" key="5">
    <source>
        <dbReference type="ARBA" id="ARBA00022631"/>
    </source>
</evidence>
<dbReference type="OrthoDB" id="9792386at2"/>
<gene>
    <name evidence="9" type="ORF">ATN88_16980</name>
</gene>
<name>A0A135IDK8_9GAMM</name>
<keyword evidence="10" id="KW-1185">Reference proteome</keyword>
<dbReference type="Proteomes" id="UP000070529">
    <property type="component" value="Unassembled WGS sequence"/>
</dbReference>
<evidence type="ECO:0000313" key="9">
    <source>
        <dbReference type="EMBL" id="KXF83551.1"/>
    </source>
</evidence>
<keyword evidence="5 7" id="KW-0659">Purine metabolism</keyword>
<reference evidence="9 10" key="1">
    <citation type="submission" date="2015-11" db="EMBL/GenBank/DDBJ databases">
        <title>Genomic Taxonomy of the Vibrionaceae.</title>
        <authorList>
            <person name="Gomez-Gil B."/>
            <person name="Enciso-Ibarra J."/>
        </authorList>
    </citation>
    <scope>NUCLEOTIDE SEQUENCE [LARGE SCALE GENOMIC DNA]</scope>
    <source>
        <strain evidence="9 10">CAIM 912</strain>
    </source>
</reference>
<dbReference type="GO" id="GO:0006144">
    <property type="term" value="P:purine nucleobase metabolic process"/>
    <property type="evidence" value="ECO:0007669"/>
    <property type="project" value="UniProtKB-KW"/>
</dbReference>
<proteinExistence type="inferred from homology"/>
<dbReference type="Pfam" id="PF00576">
    <property type="entry name" value="Transthyretin"/>
    <property type="match status" value="1"/>
</dbReference>
<keyword evidence="6 7" id="KW-0378">Hydrolase</keyword>
<dbReference type="InterPro" id="IPR036817">
    <property type="entry name" value="Transthyretin/HIU_hydrolase_sf"/>
</dbReference>
<comment type="caution">
    <text evidence="9">The sequence shown here is derived from an EMBL/GenBank/DDBJ whole genome shotgun (WGS) entry which is preliminary data.</text>
</comment>
<evidence type="ECO:0000256" key="2">
    <source>
        <dbReference type="ARBA" id="ARBA00002704"/>
    </source>
</evidence>
<comment type="similarity">
    <text evidence="3 7">Belongs to the transthyretin family. 5-hydroxyisourate hydrolase subfamily.</text>
</comment>
<evidence type="ECO:0000259" key="8">
    <source>
        <dbReference type="Pfam" id="PF00576"/>
    </source>
</evidence>
<evidence type="ECO:0000313" key="10">
    <source>
        <dbReference type="Proteomes" id="UP000070529"/>
    </source>
</evidence>
<dbReference type="GO" id="GO:0033971">
    <property type="term" value="F:hydroxyisourate hydrolase activity"/>
    <property type="evidence" value="ECO:0007669"/>
    <property type="project" value="UniProtKB-EC"/>
</dbReference>
<dbReference type="InterPro" id="IPR014306">
    <property type="entry name" value="Hydroxyisourate_hydrolase"/>
</dbReference>
<evidence type="ECO:0000256" key="1">
    <source>
        <dbReference type="ARBA" id="ARBA00001043"/>
    </source>
</evidence>
<feature type="domain" description="Transthyretin/hydroxyisourate hydrolase" evidence="8">
    <location>
        <begin position="4"/>
        <end position="116"/>
    </location>
</feature>
<dbReference type="AlphaFoldDB" id="A0A135IDK8"/>
<comment type="catalytic activity">
    <reaction evidence="1 7">
        <text>5-hydroxyisourate + H2O = 5-hydroxy-2-oxo-4-ureido-2,5-dihydro-1H-imidazole-5-carboxylate + H(+)</text>
        <dbReference type="Rhea" id="RHEA:23736"/>
        <dbReference type="ChEBI" id="CHEBI:15377"/>
        <dbReference type="ChEBI" id="CHEBI:15378"/>
        <dbReference type="ChEBI" id="CHEBI:18072"/>
        <dbReference type="ChEBI" id="CHEBI:58639"/>
        <dbReference type="EC" id="3.5.2.17"/>
    </reaction>
</comment>
<dbReference type="NCBIfam" id="TIGR02962">
    <property type="entry name" value="hdxy_isourate"/>
    <property type="match status" value="1"/>
</dbReference>
<organism evidence="9 10">
    <name type="scientific">Enterovibrio coralii</name>
    <dbReference type="NCBI Taxonomy" id="294935"/>
    <lineage>
        <taxon>Bacteria</taxon>
        <taxon>Pseudomonadati</taxon>
        <taxon>Pseudomonadota</taxon>
        <taxon>Gammaproteobacteria</taxon>
        <taxon>Vibrionales</taxon>
        <taxon>Vibrionaceae</taxon>
        <taxon>Enterovibrio</taxon>
    </lineage>
</organism>
<dbReference type="Gene3D" id="2.60.40.180">
    <property type="entry name" value="Transthyretin/hydroxyisourate hydrolase domain"/>
    <property type="match status" value="1"/>
</dbReference>